<accession>F4WP61</accession>
<feature type="compositionally biased region" description="Basic and acidic residues" evidence="5">
    <location>
        <begin position="1066"/>
        <end position="1080"/>
    </location>
</feature>
<feature type="compositionally biased region" description="Basic and acidic residues" evidence="5">
    <location>
        <begin position="977"/>
        <end position="988"/>
    </location>
</feature>
<evidence type="ECO:0000256" key="1">
    <source>
        <dbReference type="ARBA" id="ARBA00022741"/>
    </source>
</evidence>
<dbReference type="Pfam" id="PF13087">
    <property type="entry name" value="AAA_12"/>
    <property type="match status" value="1"/>
</dbReference>
<name>F4WP61_ACREC</name>
<feature type="compositionally biased region" description="Basic residues" evidence="5">
    <location>
        <begin position="966"/>
        <end position="976"/>
    </location>
</feature>
<dbReference type="PANTHER" id="PTHR10887:SF495">
    <property type="entry name" value="HELICASE SENATAXIN ISOFORM X1-RELATED"/>
    <property type="match status" value="1"/>
</dbReference>
<dbReference type="CDD" id="cd18042">
    <property type="entry name" value="DEXXQc_SETX"/>
    <property type="match status" value="1"/>
</dbReference>
<dbReference type="SMART" id="SM00240">
    <property type="entry name" value="FHA"/>
    <property type="match status" value="1"/>
</dbReference>
<dbReference type="GO" id="GO:0006369">
    <property type="term" value="P:termination of RNA polymerase II transcription"/>
    <property type="evidence" value="ECO:0007669"/>
    <property type="project" value="TreeGrafter"/>
</dbReference>
<dbReference type="PANTHER" id="PTHR10887">
    <property type="entry name" value="DNA2/NAM7 HELICASE FAMILY"/>
    <property type="match status" value="1"/>
</dbReference>
<feature type="compositionally biased region" description="Low complexity" evidence="5">
    <location>
        <begin position="992"/>
        <end position="1001"/>
    </location>
</feature>
<dbReference type="SUPFAM" id="SSF52540">
    <property type="entry name" value="P-loop containing nucleoside triphosphate hydrolases"/>
    <property type="match status" value="1"/>
</dbReference>
<dbReference type="InterPro" id="IPR027417">
    <property type="entry name" value="P-loop_NTPase"/>
</dbReference>
<dbReference type="GO" id="GO:0005524">
    <property type="term" value="F:ATP binding"/>
    <property type="evidence" value="ECO:0007669"/>
    <property type="project" value="UniProtKB-KW"/>
</dbReference>
<evidence type="ECO:0000259" key="6">
    <source>
        <dbReference type="PROSITE" id="PS50006"/>
    </source>
</evidence>
<feature type="compositionally biased region" description="Polar residues" evidence="5">
    <location>
        <begin position="176"/>
        <end position="186"/>
    </location>
</feature>
<dbReference type="InterPro" id="IPR047187">
    <property type="entry name" value="SF1_C_Upf1"/>
</dbReference>
<dbReference type="InterPro" id="IPR000253">
    <property type="entry name" value="FHA_dom"/>
</dbReference>
<proteinExistence type="predicted"/>
<feature type="compositionally biased region" description="Basic and acidic residues" evidence="5">
    <location>
        <begin position="1034"/>
        <end position="1043"/>
    </location>
</feature>
<dbReference type="OrthoDB" id="2285229at2759"/>
<feature type="compositionally biased region" description="Basic residues" evidence="5">
    <location>
        <begin position="1044"/>
        <end position="1055"/>
    </location>
</feature>
<dbReference type="Gene3D" id="2.60.200.20">
    <property type="match status" value="1"/>
</dbReference>
<dbReference type="GO" id="GO:0001147">
    <property type="term" value="F:transcription termination site sequence-specific DNA binding"/>
    <property type="evidence" value="ECO:0007669"/>
    <property type="project" value="TreeGrafter"/>
</dbReference>
<feature type="compositionally biased region" description="Polar residues" evidence="5">
    <location>
        <begin position="151"/>
        <end position="169"/>
    </location>
</feature>
<evidence type="ECO:0000313" key="7">
    <source>
        <dbReference type="EMBL" id="EGI63992.1"/>
    </source>
</evidence>
<reference evidence="7" key="1">
    <citation type="submission" date="2011-02" db="EMBL/GenBank/DDBJ databases">
        <title>The genome of the leaf-cutting ant Acromyrmex echinatior suggests key adaptations to social evolution and fungus farming.</title>
        <authorList>
            <person name="Nygaard S."/>
            <person name="Zhang G."/>
        </authorList>
    </citation>
    <scope>NUCLEOTIDE SEQUENCE</scope>
</reference>
<dbReference type="InterPro" id="IPR041677">
    <property type="entry name" value="DNA2/NAM7_AAA_11"/>
</dbReference>
<keyword evidence="8" id="KW-1185">Reference proteome</keyword>
<dbReference type="InterPro" id="IPR041679">
    <property type="entry name" value="DNA2/NAM7-like_C"/>
</dbReference>
<keyword evidence="1" id="KW-0547">Nucleotide-binding</keyword>
<evidence type="ECO:0000256" key="5">
    <source>
        <dbReference type="SAM" id="MobiDB-lite"/>
    </source>
</evidence>
<keyword evidence="2" id="KW-0378">Hydrolase</keyword>
<keyword evidence="4" id="KW-0067">ATP-binding</keyword>
<dbReference type="InterPro" id="IPR045055">
    <property type="entry name" value="DNA2/NAM7-like"/>
</dbReference>
<dbReference type="FunFam" id="3.40.50.300:FF:000326">
    <property type="entry name" value="P-loop containing nucleoside triphosphate hydrolase"/>
    <property type="match status" value="1"/>
</dbReference>
<dbReference type="EMBL" id="GL888243">
    <property type="protein sequence ID" value="EGI63992.1"/>
    <property type="molecule type" value="Genomic_DNA"/>
</dbReference>
<feature type="compositionally biased region" description="Basic and acidic residues" evidence="5">
    <location>
        <begin position="949"/>
        <end position="965"/>
    </location>
</feature>
<dbReference type="Pfam" id="PF00498">
    <property type="entry name" value="FHA"/>
    <property type="match status" value="1"/>
</dbReference>
<feature type="region of interest" description="Disordered" evidence="5">
    <location>
        <begin position="930"/>
        <end position="1009"/>
    </location>
</feature>
<organism evidence="8">
    <name type="scientific">Acromyrmex echinatior</name>
    <name type="common">Panamanian leafcutter ant</name>
    <name type="synonym">Acromyrmex octospinosus echinatior</name>
    <dbReference type="NCBI Taxonomy" id="103372"/>
    <lineage>
        <taxon>Eukaryota</taxon>
        <taxon>Metazoa</taxon>
        <taxon>Ecdysozoa</taxon>
        <taxon>Arthropoda</taxon>
        <taxon>Hexapoda</taxon>
        <taxon>Insecta</taxon>
        <taxon>Pterygota</taxon>
        <taxon>Neoptera</taxon>
        <taxon>Endopterygota</taxon>
        <taxon>Hymenoptera</taxon>
        <taxon>Apocrita</taxon>
        <taxon>Aculeata</taxon>
        <taxon>Formicoidea</taxon>
        <taxon>Formicidae</taxon>
        <taxon>Myrmicinae</taxon>
        <taxon>Acromyrmex</taxon>
    </lineage>
</organism>
<dbReference type="SUPFAM" id="SSF49879">
    <property type="entry name" value="SMAD/FHA domain"/>
    <property type="match status" value="1"/>
</dbReference>
<dbReference type="CDD" id="cd00060">
    <property type="entry name" value="FHA"/>
    <property type="match status" value="1"/>
</dbReference>
<protein>
    <submittedName>
        <fullName evidence="7">Putative helicase senataxin</fullName>
    </submittedName>
</protein>
<evidence type="ECO:0000256" key="3">
    <source>
        <dbReference type="ARBA" id="ARBA00022806"/>
    </source>
</evidence>
<feature type="domain" description="FHA" evidence="6">
    <location>
        <begin position="25"/>
        <end position="74"/>
    </location>
</feature>
<dbReference type="Pfam" id="PF13086">
    <property type="entry name" value="AAA_11"/>
    <property type="match status" value="1"/>
</dbReference>
<feature type="region of interest" description="Disordered" evidence="5">
    <location>
        <begin position="149"/>
        <end position="191"/>
    </location>
</feature>
<dbReference type="eggNOG" id="KOG1801">
    <property type="taxonomic scope" value="Eukaryota"/>
</dbReference>
<dbReference type="InParanoid" id="F4WP61"/>
<feature type="region of interest" description="Disordered" evidence="5">
    <location>
        <begin position="1034"/>
        <end position="1099"/>
    </location>
</feature>
<dbReference type="STRING" id="103372.F4WP61"/>
<evidence type="ECO:0000313" key="8">
    <source>
        <dbReference type="Proteomes" id="UP000007755"/>
    </source>
</evidence>
<evidence type="ECO:0000256" key="4">
    <source>
        <dbReference type="ARBA" id="ARBA00022840"/>
    </source>
</evidence>
<dbReference type="GO" id="GO:0016787">
    <property type="term" value="F:hydrolase activity"/>
    <property type="evidence" value="ECO:0007669"/>
    <property type="project" value="UniProtKB-KW"/>
</dbReference>
<dbReference type="GO" id="GO:0005694">
    <property type="term" value="C:chromosome"/>
    <property type="evidence" value="ECO:0007669"/>
    <property type="project" value="UniProtKB-ARBA"/>
</dbReference>
<dbReference type="GO" id="GO:0016604">
    <property type="term" value="C:nuclear body"/>
    <property type="evidence" value="ECO:0007669"/>
    <property type="project" value="TreeGrafter"/>
</dbReference>
<keyword evidence="3 7" id="KW-0347">Helicase</keyword>
<dbReference type="GO" id="GO:0004386">
    <property type="term" value="F:helicase activity"/>
    <property type="evidence" value="ECO:0007669"/>
    <property type="project" value="UniProtKB-KW"/>
</dbReference>
<dbReference type="InterPro" id="IPR008984">
    <property type="entry name" value="SMAD_FHA_dom_sf"/>
</dbReference>
<gene>
    <name evidence="7" type="ORF">G5I_07571</name>
</gene>
<dbReference type="Proteomes" id="UP000007755">
    <property type="component" value="Unassembled WGS sequence"/>
</dbReference>
<sequence>MDFALERLNEKHKTRIVLKERNRSYTCGRGKDNDILCLSLLVSRRHCIFFRDTESLYVTDLRSSNGIFINGDEKKCQHTVKLSENDIIGIGCPEIDSSKETLYVFKVCIIKSPELDEEEEETTVLSRTILNNDTSQEIISQVNRDFRKRQGSNLSGDMTVPNKKSSVTYNKHDSNSSKGIDSNLSRNNQTLNSNTINNLKIRHDTNAEDINIEDDIEIIHASLAEDVRKKNTTHNLTSAKCLNGNKSDFDDNLNVSSVESNNEDDVNDRENSNFVHKVDQIIKYESELQITDDEGANIVEHDTTCKSPIKLKKTKHELKTRFSEIDVVNLSDDEEGVFPYSQLFDIKYDDDTENKREIKQECINDDEPNTEKIGLLNIDDEVIILTDSEDEDNPWLERLSRSQLLNEDTKSVSCDLIIKDEIDLGIWDDEILNIESSEIIKQSEILPCISQVLYDKEMSCEPCISVDVGIKNKDNDYSTNLSTSRVDAMDIDEAGVSNHSGTRDINKNKQINDINTNVKKKQKTHAKQDLELDKQTIESVKQKLIAPTTEVCTMDVDKTGASNEHSTRDIDANKRIIDANINIKKKQKTHTKQNVELNKQTEGVKQKLIAPTTEVGSMDVDEAGASNDYSTRDIDVNKRIIDANINVKKKQKTHAKQKLIAPTTEVRTADVDEAGASNDHSTRDIDANKRIIDANINVKKKQKTHTKQGIELNKQIIEGIKQKLIAPATEVSSIDVDEAGASNDYSTRDIDVNKWIINVNINVETKQKTHAKQDLELNDQTIKDVKQKLIASLTEIDMMNVDEIGTSNDSNTREDVNRSKHITDVEIDDKKKTDAKQSIELVEQTIESVQQKFIAPITEVNAMDADELSSSDDFDISNIDRSKQISDINIDKNKQRTNVKQDTQLGKHTLESIKQKLIVKSSKRLISIEPLSLPTRRRRSDHSKNKTTKIHETSQLRVTTKEKSVSKLKAKLKHNLHSKEQKENTDRKAKSKSVTDNSSSSEAKSGLSISKDEKKKIIEQRKMKLKEIAAEEKKLMAESDQSTKRRNKPRAKVSFKTRGDFLITEQEPRVSKSLPDKPAELSKSSNQSKKQSRNTINVLKESTISDKKAQNYWRPKLEEFLLRIFMWNPVWLEEQRYLKCDPPIISENELQAMKPFYDSYEQYYEVAMPLLLLEMWCIMTKDFEMIQKNMQRTTVMCSIVENSITHTPIPSTNLFLTKLTLEVLVNKEDFNKQNHPIYGDLVYLEYVKNQHGKQIFHKIFAYVVNMQQHMVIPDSTYYNSDLKNYVKDPYTIIKYSVWTRPLEHIIVNRVQRLRTVTYLRSNIRMVQALQYLPHSPLSKLIVNPKIEDYQLPPLNEHFTSSSLVTKEDLNSKQLEAVFRVTNAVIKKEAKLCFIQGPPGTGKSKVIVNLVAQILYGACQDKKSLRILICAPSNAAIDEIVIRLLHIRSTLKQKRFNMVRIGRSESMHPKTKDISVPQIAKRHLINISKGIKTTNNNIEDLSILQAHINSFNAELGSIKNVQEEKRYSLNRKLFETTVKYELMKSNKSIDEINSKERARYQRMSEDIVLQGANIIACTLSSCYTNQMESLFGGHKERISVCIVDEATQSCEAETLIPLMLGVTTLVLVGDPNQLPATILSQRAKKLGLDQSVFSRIQNVFASQSNNPIIMLDMQYRMEYAISYWPNRYFYGGKLKNATDYRMKFPFHAYRVLDHNFTQNYDKFSNTTEAEFVANIIYTMLKCAKWESTSTTITLGVLTPYNNQRTLVLNKINEKISSVPDDTKKKISFEVNTVDGFQGQERDVIIMSCVRSSGIGFLSDKQRLCVALTRAKHSLILCGNFRTFMKDKMWKALLTDARNRGILCRMDTNATPSMIKKYIIKIDPLQTQLLQNGFALEAEIRKSDWLKRKEGRIHSLLLVVFNRPIATRAHGSAGGRLCIFK</sequence>
<feature type="compositionally biased region" description="Basic residues" evidence="5">
    <location>
        <begin position="935"/>
        <end position="948"/>
    </location>
</feature>
<dbReference type="PROSITE" id="PS50006">
    <property type="entry name" value="FHA_DOMAIN"/>
    <property type="match status" value="1"/>
</dbReference>
<dbReference type="CDD" id="cd18808">
    <property type="entry name" value="SF1_C_Upf1"/>
    <property type="match status" value="1"/>
</dbReference>
<evidence type="ECO:0000256" key="2">
    <source>
        <dbReference type="ARBA" id="ARBA00022801"/>
    </source>
</evidence>
<dbReference type="Gene3D" id="3.40.50.300">
    <property type="entry name" value="P-loop containing nucleotide triphosphate hydrolases"/>
    <property type="match status" value="2"/>
</dbReference>